<evidence type="ECO:0000256" key="6">
    <source>
        <dbReference type="SAM" id="MobiDB-lite"/>
    </source>
</evidence>
<dbReference type="Gene3D" id="2.130.10.10">
    <property type="entry name" value="YVTN repeat-like/Quinoprotein amine dehydrogenase"/>
    <property type="match status" value="1"/>
</dbReference>
<protein>
    <recommendedName>
        <fullName evidence="7">EDC4-like protein pdc1 beta-propeller domain-containing protein</fullName>
    </recommendedName>
</protein>
<feature type="region of interest" description="Disordered" evidence="6">
    <location>
        <begin position="1303"/>
        <end position="1323"/>
    </location>
</feature>
<feature type="compositionally biased region" description="Polar residues" evidence="6">
    <location>
        <begin position="206"/>
        <end position="234"/>
    </location>
</feature>
<feature type="region of interest" description="Disordered" evidence="6">
    <location>
        <begin position="920"/>
        <end position="969"/>
    </location>
</feature>
<feature type="domain" description="EDC4-like protein pdc1 beta-propeller" evidence="7">
    <location>
        <begin position="637"/>
        <end position="794"/>
    </location>
</feature>
<dbReference type="PANTHER" id="PTHR15598">
    <property type="entry name" value="ENHANCER OF MRNA-DECAPPING PROTEIN 4"/>
    <property type="match status" value="1"/>
</dbReference>
<feature type="compositionally biased region" description="Polar residues" evidence="6">
    <location>
        <begin position="958"/>
        <end position="969"/>
    </location>
</feature>
<feature type="compositionally biased region" description="Low complexity" evidence="6">
    <location>
        <begin position="13"/>
        <end position="32"/>
    </location>
</feature>
<feature type="compositionally biased region" description="Polar residues" evidence="6">
    <location>
        <begin position="92"/>
        <end position="103"/>
    </location>
</feature>
<dbReference type="Proteomes" id="UP001363622">
    <property type="component" value="Unassembled WGS sequence"/>
</dbReference>
<dbReference type="InterPro" id="IPR055393">
    <property type="entry name" value="Beta-prop_EDC4L"/>
</dbReference>
<evidence type="ECO:0000256" key="1">
    <source>
        <dbReference type="ARBA" id="ARBA00004201"/>
    </source>
</evidence>
<feature type="compositionally biased region" description="Polar residues" evidence="6">
    <location>
        <begin position="1309"/>
        <end position="1321"/>
    </location>
</feature>
<keyword evidence="9" id="KW-1185">Reference proteome</keyword>
<dbReference type="Gene3D" id="1.10.220.100">
    <property type="entry name" value="conserved c-terminal region of ge- 1"/>
    <property type="match status" value="1"/>
</dbReference>
<comment type="caution">
    <text evidence="8">The sequence shown here is derived from an EMBL/GenBank/DDBJ whole genome shotgun (WGS) entry which is preliminary data.</text>
</comment>
<evidence type="ECO:0000259" key="7">
    <source>
        <dbReference type="Pfam" id="PF24106"/>
    </source>
</evidence>
<feature type="region of interest" description="Disordered" evidence="6">
    <location>
        <begin position="568"/>
        <end position="593"/>
    </location>
</feature>
<accession>A0ABR1L5D5</accession>
<dbReference type="InterPro" id="IPR045152">
    <property type="entry name" value="EDC4-like"/>
</dbReference>
<feature type="compositionally biased region" description="Polar residues" evidence="6">
    <location>
        <begin position="286"/>
        <end position="309"/>
    </location>
</feature>
<dbReference type="InterPro" id="IPR036322">
    <property type="entry name" value="WD40_repeat_dom_sf"/>
</dbReference>
<feature type="compositionally biased region" description="Basic and acidic residues" evidence="6">
    <location>
        <begin position="945"/>
        <end position="956"/>
    </location>
</feature>
<feature type="compositionally biased region" description="Polar residues" evidence="6">
    <location>
        <begin position="33"/>
        <end position="45"/>
    </location>
</feature>
<feature type="compositionally biased region" description="Low complexity" evidence="6">
    <location>
        <begin position="1007"/>
        <end position="1021"/>
    </location>
</feature>
<evidence type="ECO:0000313" key="9">
    <source>
        <dbReference type="Proteomes" id="UP001363622"/>
    </source>
</evidence>
<evidence type="ECO:0000256" key="4">
    <source>
        <dbReference type="ARBA" id="ARBA00022574"/>
    </source>
</evidence>
<sequence length="1471" mass="160008">MSDLQELFARLQSPSNSANSPGASTAAANPSSTLNRQPTISSPIYSPQPGGPQPHHPSAIMSPNTSAMNTPAAETGNADRTVSLLNLLKFNQASTPSPIGQDNANDRRPSSNTLPQAQAGTQERAISASDLVASFMRKPSGNASTQSPPIASPAPTKPVEAQSENPQELLLRLLNHPKPPQGGSVQSPPSIGKDVPETKVDDLAQNLANTKLESEKIGTQGSSSPAGDKPQTTAFVPKNTLFTYVNPFLQLSASSPRNRTPGPKPDNRSGANTPKVEILKHGRETPSATGNSAPASKSRKLSATSSPSPVNEPHAPETVAEAVAEVGEKVDKQVIEAMAIIDKEAGRENAAATPLEKEELENAVRDVAADAQAQLKDRDTRREFEESMPKELAKAVEGVVEDVTQEKVADSWESAEDSPGKDEGVPVYNFPMRPFVSIEIRKLRDPPVPIRQGTIMDIARLKKEFDQIDRNLVSVSKFFIAYAMSKNGGFRLIRQDNGKYKQVFNNTKERIFNLQICTRPPGAPNQQSQASESILATGVDGTVFWAKVECQSGSDTFSDEPLETKGFIFPPVPAQDDNTSGGQLKTRAKKSSRHPEFIGIGRGKSIFIVFPNVAKHPAYADQKTRICNSEKYLEDRSFRIVTGKAGKDFAFSEDDTVIASLDKAGRLRFWDIRELIQDANDGDQPGRLPAREIRNPLLQLSTVAPGDKSWPTSVYFLDKERPCVKGTALRYLIVGLKQNHTIQLWDIGLGKPVQEINFPHENESDAICSIAYHPKTGILAVGHPTRNSIYFIHLSAPRYNLPAMSQAKYIQRLVEKDPELPKPESTAIMSGIREFSFASKGQLRSLEMLPEPAASPDSSDDATLFELYVMHSKGVTCVSIKKEDLGWSKDSKVMYPIDATANGSINLSEIRVLAASEAAPSTTESSANGESVQQSTSSARTVRPVPKEVVKRDPVNRSRATSQTPETASMIATTLERVENQQDAARAAIINGDKDKKKKKKSAAPTVDSPTPVAAASASKAPVPPAALGSYANVAQRAKTPPPTETQRNVDEIPAWATRLLNQAPSSGPAAAASSSIDPELAKKIEEGVSAEFSKTFARELESLHRRLDDDRRVQEAANSANLDAVLRLVSSTLTENVEKTLSRIVTQNIQKTVIPALNDFVGPTIERRLTEILAQTVSTTVPREFKQSFPAAINMAIKDPETLRLISDLVSHKVTGQIDQHLSMNLHNLMNNITTNTAQQVSGDMERRFAEQLRQAEYQRQQDAAKIDSLTHLVTELAETVHGMSSAQANLLAELRNLQKQGGKGDAYSQSSAPGSTVGSQVVVPAQKTEEERELEEITQHMSSGQYEEGTIMWLHSPRQAQLFDDLFVRCNPAYVMNLSPLVALSVSAAVTSSLDKNVLERLMWLETVFNCINPSDPDIMDVAPKIMDVLSTRLQAAYMQIAEAEPASPALRKISHLNKRAQELKQMTG</sequence>
<keyword evidence="5" id="KW-0677">Repeat</keyword>
<proteinExistence type="inferred from homology"/>
<dbReference type="Pfam" id="PF24106">
    <property type="entry name" value="Beta-prop_EDC4L"/>
    <property type="match status" value="1"/>
</dbReference>
<feature type="region of interest" description="Disordered" evidence="6">
    <location>
        <begin position="1"/>
        <end position="80"/>
    </location>
</feature>
<feature type="compositionally biased region" description="Polar residues" evidence="6">
    <location>
        <begin position="928"/>
        <end position="940"/>
    </location>
</feature>
<dbReference type="PANTHER" id="PTHR15598:SF5">
    <property type="entry name" value="ENHANCER OF MRNA-DECAPPING PROTEIN 4"/>
    <property type="match status" value="1"/>
</dbReference>
<comment type="similarity">
    <text evidence="2">Belongs to the WD repeat EDC4 family.</text>
</comment>
<feature type="compositionally biased region" description="Polar residues" evidence="6">
    <location>
        <begin position="110"/>
        <end position="121"/>
    </location>
</feature>
<keyword evidence="4" id="KW-0853">WD repeat</keyword>
<organism evidence="8 9">
    <name type="scientific">Phyllosticta citriasiana</name>
    <dbReference type="NCBI Taxonomy" id="595635"/>
    <lineage>
        <taxon>Eukaryota</taxon>
        <taxon>Fungi</taxon>
        <taxon>Dikarya</taxon>
        <taxon>Ascomycota</taxon>
        <taxon>Pezizomycotina</taxon>
        <taxon>Dothideomycetes</taxon>
        <taxon>Dothideomycetes incertae sedis</taxon>
        <taxon>Botryosphaeriales</taxon>
        <taxon>Phyllostictaceae</taxon>
        <taxon>Phyllosticta</taxon>
    </lineage>
</organism>
<feature type="region of interest" description="Disordered" evidence="6">
    <location>
        <begin position="92"/>
        <end position="235"/>
    </location>
</feature>
<feature type="compositionally biased region" description="Low complexity" evidence="6">
    <location>
        <begin position="181"/>
        <end position="192"/>
    </location>
</feature>
<feature type="region of interest" description="Disordered" evidence="6">
    <location>
        <begin position="988"/>
        <end position="1024"/>
    </location>
</feature>
<keyword evidence="3" id="KW-0963">Cytoplasm</keyword>
<evidence type="ECO:0000313" key="8">
    <source>
        <dbReference type="EMBL" id="KAK7524743.1"/>
    </source>
</evidence>
<dbReference type="InterPro" id="IPR015943">
    <property type="entry name" value="WD40/YVTN_repeat-like_dom_sf"/>
</dbReference>
<evidence type="ECO:0000256" key="2">
    <source>
        <dbReference type="ARBA" id="ARBA00009639"/>
    </source>
</evidence>
<comment type="subcellular location">
    <subcellularLocation>
        <location evidence="1">Cytoplasm</location>
        <location evidence="1">P-body</location>
    </subcellularLocation>
</comment>
<name>A0ABR1L5D5_9PEZI</name>
<reference evidence="8 9" key="1">
    <citation type="submission" date="2024-04" db="EMBL/GenBank/DDBJ databases">
        <title>Phyllosticta paracitricarpa is synonymous to the EU quarantine fungus P. citricarpa based on phylogenomic analyses.</title>
        <authorList>
            <consortium name="Lawrence Berkeley National Laboratory"/>
            <person name="Van Ingen-Buijs V.A."/>
            <person name="Van Westerhoven A.C."/>
            <person name="Haridas S."/>
            <person name="Skiadas P."/>
            <person name="Martin F."/>
            <person name="Groenewald J.Z."/>
            <person name="Crous P.W."/>
            <person name="Seidl M.F."/>
        </authorList>
    </citation>
    <scope>NUCLEOTIDE SEQUENCE [LARGE SCALE GENOMIC DNA]</scope>
    <source>
        <strain evidence="8 9">CBS 123371</strain>
    </source>
</reference>
<dbReference type="InterPro" id="IPR044938">
    <property type="entry name" value="EDC4_C_sf"/>
</dbReference>
<evidence type="ECO:0000256" key="3">
    <source>
        <dbReference type="ARBA" id="ARBA00022490"/>
    </source>
</evidence>
<dbReference type="EMBL" id="JBBPHU010000001">
    <property type="protein sequence ID" value="KAK7524743.1"/>
    <property type="molecule type" value="Genomic_DNA"/>
</dbReference>
<evidence type="ECO:0000256" key="5">
    <source>
        <dbReference type="ARBA" id="ARBA00022737"/>
    </source>
</evidence>
<gene>
    <name evidence="8" type="ORF">IWZ03DRAFT_31970</name>
</gene>
<feature type="region of interest" description="Disordered" evidence="6">
    <location>
        <begin position="250"/>
        <end position="318"/>
    </location>
</feature>
<dbReference type="SUPFAM" id="SSF50978">
    <property type="entry name" value="WD40 repeat-like"/>
    <property type="match status" value="1"/>
</dbReference>